<accession>A0AAN7UZC4</accession>
<name>A0AAN7UZC4_9PEZI</name>
<dbReference type="Proteomes" id="UP001305414">
    <property type="component" value="Unassembled WGS sequence"/>
</dbReference>
<proteinExistence type="predicted"/>
<keyword evidence="2" id="KW-1185">Reference proteome</keyword>
<evidence type="ECO:0000313" key="2">
    <source>
        <dbReference type="Proteomes" id="UP001305414"/>
    </source>
</evidence>
<comment type="caution">
    <text evidence="1">The sequence shown here is derived from an EMBL/GenBank/DDBJ whole genome shotgun (WGS) entry which is preliminary data.</text>
</comment>
<sequence length="239" mass="26171">MLVALASSEWRETVGVDIGDFHRAYRQVVFEVLVVVDVVGVAVAVDVVALDLGGKRPTHASRLGFEKNSYRANSSKGRTDGVARGLPAAVGWAETDSQLCYHHSRRMLESDGTVKDRTMTRYQEIVYRGEPVAGVGEPTACPSIGRRVKGDDSSWARRTALVQDLPRVDCDLGDYVEGIHVVGRWETRGSSDCNRGMNAAAAVELSDRVSQVLSGRGQQMRLVWTDELAAVEEQPLTDR</sequence>
<reference evidence="1 2" key="1">
    <citation type="submission" date="2023-10" db="EMBL/GenBank/DDBJ databases">
        <title>Draft genome sequence of Xylaria bambusicola isolate GMP-LS, the root and basal stem rot pathogen of sugarcane in Indonesia.</title>
        <authorList>
            <person name="Selvaraj P."/>
            <person name="Muralishankar V."/>
            <person name="Muruganantham S."/>
            <person name="Sp S."/>
            <person name="Haryani S."/>
            <person name="Lau K.J.X."/>
            <person name="Naqvi N.I."/>
        </authorList>
    </citation>
    <scope>NUCLEOTIDE SEQUENCE [LARGE SCALE GENOMIC DNA]</scope>
    <source>
        <strain evidence="1">GMP-LS</strain>
    </source>
</reference>
<dbReference type="EMBL" id="JAWHQM010000055">
    <property type="protein sequence ID" value="KAK5635591.1"/>
    <property type="molecule type" value="Genomic_DNA"/>
</dbReference>
<dbReference type="AlphaFoldDB" id="A0AAN7UZC4"/>
<protein>
    <submittedName>
        <fullName evidence="1">Uncharacterized protein</fullName>
    </submittedName>
</protein>
<evidence type="ECO:0000313" key="1">
    <source>
        <dbReference type="EMBL" id="KAK5635591.1"/>
    </source>
</evidence>
<organism evidence="1 2">
    <name type="scientific">Xylaria bambusicola</name>
    <dbReference type="NCBI Taxonomy" id="326684"/>
    <lineage>
        <taxon>Eukaryota</taxon>
        <taxon>Fungi</taxon>
        <taxon>Dikarya</taxon>
        <taxon>Ascomycota</taxon>
        <taxon>Pezizomycotina</taxon>
        <taxon>Sordariomycetes</taxon>
        <taxon>Xylariomycetidae</taxon>
        <taxon>Xylariales</taxon>
        <taxon>Xylariaceae</taxon>
        <taxon>Xylaria</taxon>
    </lineage>
</organism>
<gene>
    <name evidence="1" type="ORF">RRF57_011303</name>
</gene>